<dbReference type="EMBL" id="NWVW01000009">
    <property type="protein sequence ID" value="PHO09601.1"/>
    <property type="molecule type" value="Genomic_DNA"/>
</dbReference>
<keyword evidence="1" id="KW-0472">Membrane</keyword>
<feature type="transmembrane region" description="Helical" evidence="1">
    <location>
        <begin position="488"/>
        <end position="505"/>
    </location>
</feature>
<keyword evidence="1" id="KW-0812">Transmembrane</keyword>
<evidence type="ECO:0000256" key="1">
    <source>
        <dbReference type="SAM" id="Phobius"/>
    </source>
</evidence>
<name>A0ABX4LNW6_9BACT</name>
<accession>A0ABX4LNW6</accession>
<evidence type="ECO:0000313" key="3">
    <source>
        <dbReference type="Proteomes" id="UP000221384"/>
    </source>
</evidence>
<proteinExistence type="predicted"/>
<reference evidence="2 3" key="1">
    <citation type="submission" date="2017-09" db="EMBL/GenBank/DDBJ databases">
        <authorList>
            <person name="Perez-Cataluna A."/>
            <person name="Figueras M.J."/>
            <person name="Salas-Masso N."/>
        </authorList>
    </citation>
    <scope>NUCLEOTIDE SEQUENCE [LARGE SCALE GENOMIC DNA]</scope>
    <source>
        <strain evidence="2 3">F138-33</strain>
    </source>
</reference>
<comment type="caution">
    <text evidence="2">The sequence shown here is derived from an EMBL/GenBank/DDBJ whole genome shotgun (WGS) entry which is preliminary data.</text>
</comment>
<gene>
    <name evidence="2" type="ORF">CPG37_08860</name>
</gene>
<dbReference type="Proteomes" id="UP000221384">
    <property type="component" value="Unassembled WGS sequence"/>
</dbReference>
<sequence>MERVERYNKRKNKLNQSENLILSSKIKGGKVVDYNLLDNTLKKLEETYNTDFNISSTEVKQFLKKFQKDFHEERFNKLVVDCKNEVIQSIVTPFGLGKIVAAYDKAGGNVTTLHNFEKGKDFIATDEDKAKYDEWQNSVNSNVDRKVHDIKKDEWKKQEYKNMKDGDIVIDGYTGKELGIKENNRINKNNSIHGEHITSVSEIEKDSKNHLYAKGDNQAQRLEDRAKISGDKENLTLIDGGMNSSKSDNDLMDWANSPISKEHAKETGNPNMTNAEYYELNPELLKKKYDKSKSFIKNEQRKKQFKKQSKEATITSVKEGFKMGTQQALGLIISEFFTALFDEIIDIYKKGFSNDFEDKQFFIILRERLARIGKRVQAKWKDAAIVFKDGFISGFISNLVTLMINMFVTTGKRVVRIIREGIFSLFRAVKMLMFPPENMTYEEAMHESSKLLAGGIIISLGVLLEEYVDKLIKTTPILEPYTDTITTIFIGTLTGLTVTMTAYYLDKKRDDKQLFKNLLEATNEDIKQINSSLQACKLVVL</sequence>
<protein>
    <submittedName>
        <fullName evidence="2">Lactate permease</fullName>
    </submittedName>
</protein>
<dbReference type="RefSeq" id="WP_099334668.1">
    <property type="nucleotide sequence ID" value="NZ_CP042812.1"/>
</dbReference>
<organism evidence="2 3">
    <name type="scientific">Malaciobacter canalis</name>
    <dbReference type="NCBI Taxonomy" id="1912871"/>
    <lineage>
        <taxon>Bacteria</taxon>
        <taxon>Pseudomonadati</taxon>
        <taxon>Campylobacterota</taxon>
        <taxon>Epsilonproteobacteria</taxon>
        <taxon>Campylobacterales</taxon>
        <taxon>Arcobacteraceae</taxon>
        <taxon>Malaciobacter</taxon>
    </lineage>
</organism>
<evidence type="ECO:0000313" key="2">
    <source>
        <dbReference type="EMBL" id="PHO09601.1"/>
    </source>
</evidence>
<feature type="transmembrane region" description="Helical" evidence="1">
    <location>
        <begin position="391"/>
        <end position="409"/>
    </location>
</feature>
<feature type="transmembrane region" description="Helical" evidence="1">
    <location>
        <begin position="451"/>
        <end position="468"/>
    </location>
</feature>
<keyword evidence="3" id="KW-1185">Reference proteome</keyword>
<keyword evidence="1" id="KW-1133">Transmembrane helix</keyword>